<evidence type="ECO:0000256" key="1">
    <source>
        <dbReference type="SAM" id="MobiDB-lite"/>
    </source>
</evidence>
<name>A0A1Y3BFA1_EURMA</name>
<sequence>MVIAPYGFNETRRRPLVPGDDRSTMPPVIPVSDSRRRRRARYAVRRMYSSSSDATNDYPKMIIN</sequence>
<organism evidence="2 3">
    <name type="scientific">Euroglyphus maynei</name>
    <name type="common">Mayne's house dust mite</name>
    <dbReference type="NCBI Taxonomy" id="6958"/>
    <lineage>
        <taxon>Eukaryota</taxon>
        <taxon>Metazoa</taxon>
        <taxon>Ecdysozoa</taxon>
        <taxon>Arthropoda</taxon>
        <taxon>Chelicerata</taxon>
        <taxon>Arachnida</taxon>
        <taxon>Acari</taxon>
        <taxon>Acariformes</taxon>
        <taxon>Sarcoptiformes</taxon>
        <taxon>Astigmata</taxon>
        <taxon>Psoroptidia</taxon>
        <taxon>Analgoidea</taxon>
        <taxon>Pyroglyphidae</taxon>
        <taxon>Pyroglyphinae</taxon>
        <taxon>Euroglyphus</taxon>
    </lineage>
</organism>
<comment type="caution">
    <text evidence="2">The sequence shown here is derived from an EMBL/GenBank/DDBJ whole genome shotgun (WGS) entry which is preliminary data.</text>
</comment>
<evidence type="ECO:0000313" key="2">
    <source>
        <dbReference type="EMBL" id="OTF78266.1"/>
    </source>
</evidence>
<reference evidence="2 3" key="1">
    <citation type="submission" date="2017-03" db="EMBL/GenBank/DDBJ databases">
        <title>Genome Survey of Euroglyphus maynei.</title>
        <authorList>
            <person name="Arlian L.G."/>
            <person name="Morgan M.S."/>
            <person name="Rider S.D."/>
        </authorList>
    </citation>
    <scope>NUCLEOTIDE SEQUENCE [LARGE SCALE GENOMIC DNA]</scope>
    <source>
        <strain evidence="2">Arlian Lab</strain>
        <tissue evidence="2">Whole body</tissue>
    </source>
</reference>
<evidence type="ECO:0000313" key="3">
    <source>
        <dbReference type="Proteomes" id="UP000194236"/>
    </source>
</evidence>
<keyword evidence="3" id="KW-1185">Reference proteome</keyword>
<protein>
    <submittedName>
        <fullName evidence="2">Uncharacterized protein</fullName>
    </submittedName>
</protein>
<gene>
    <name evidence="2" type="ORF">BLA29_003007</name>
</gene>
<dbReference type="AlphaFoldDB" id="A0A1Y3BFA1"/>
<feature type="region of interest" description="Disordered" evidence="1">
    <location>
        <begin position="1"/>
        <end position="36"/>
    </location>
</feature>
<proteinExistence type="predicted"/>
<accession>A0A1Y3BFA1</accession>
<dbReference type="Proteomes" id="UP000194236">
    <property type="component" value="Unassembled WGS sequence"/>
</dbReference>
<feature type="region of interest" description="Disordered" evidence="1">
    <location>
        <begin position="45"/>
        <end position="64"/>
    </location>
</feature>
<dbReference type="EMBL" id="MUJZ01028702">
    <property type="protein sequence ID" value="OTF78266.1"/>
    <property type="molecule type" value="Genomic_DNA"/>
</dbReference>